<name>A0A1X7VST1_AMPQE</name>
<dbReference type="AlphaFoldDB" id="A0A1X7VST1"/>
<protein>
    <submittedName>
        <fullName evidence="1">Uncharacterized protein</fullName>
    </submittedName>
</protein>
<evidence type="ECO:0000313" key="1">
    <source>
        <dbReference type="EnsemblMetazoa" id="Aqu2.1.42473_001"/>
    </source>
</evidence>
<reference evidence="1" key="1">
    <citation type="submission" date="2017-05" db="UniProtKB">
        <authorList>
            <consortium name="EnsemblMetazoa"/>
        </authorList>
    </citation>
    <scope>IDENTIFICATION</scope>
</reference>
<proteinExistence type="predicted"/>
<organism evidence="1">
    <name type="scientific">Amphimedon queenslandica</name>
    <name type="common">Sponge</name>
    <dbReference type="NCBI Taxonomy" id="400682"/>
    <lineage>
        <taxon>Eukaryota</taxon>
        <taxon>Metazoa</taxon>
        <taxon>Porifera</taxon>
        <taxon>Demospongiae</taxon>
        <taxon>Heteroscleromorpha</taxon>
        <taxon>Haplosclerida</taxon>
        <taxon>Niphatidae</taxon>
        <taxon>Amphimedon</taxon>
    </lineage>
</organism>
<dbReference type="EnsemblMetazoa" id="Aqu2.1.42473_001">
    <property type="protein sequence ID" value="Aqu2.1.42473_001"/>
    <property type="gene ID" value="Aqu2.1.42473"/>
</dbReference>
<sequence>MLNVYQIRTFDNGKSHLASQKDSQNLLEYESSRLLTCRLENIKPIRMFISGVVGTSKSFLMRAIKCLVDRA</sequence>
<dbReference type="InParanoid" id="A0A1X7VST1"/>
<accession>A0A1X7VST1</accession>